<feature type="compositionally biased region" description="Polar residues" evidence="1">
    <location>
        <begin position="62"/>
        <end position="71"/>
    </location>
</feature>
<dbReference type="Proteomes" id="UP001451782">
    <property type="component" value="Chromosome"/>
</dbReference>
<keyword evidence="3" id="KW-1185">Reference proteome</keyword>
<feature type="compositionally biased region" description="Basic and acidic residues" evidence="1">
    <location>
        <begin position="51"/>
        <end position="60"/>
    </location>
</feature>
<dbReference type="RefSeq" id="WP_342069853.1">
    <property type="nucleotide sequence ID" value="NZ_CP151762.1"/>
</dbReference>
<sequence>MMSVEIKDIWYNPANSAFEGRIDIQRGDQSFRYPCAVEGPIDMPHAELRRQMESQAKRMSDTPPSVFSYLQ</sequence>
<accession>A0AAN0M6J5</accession>
<evidence type="ECO:0000256" key="1">
    <source>
        <dbReference type="SAM" id="MobiDB-lite"/>
    </source>
</evidence>
<name>A0AAN0M6J5_9RHOB</name>
<dbReference type="AlphaFoldDB" id="A0AAN0M6J5"/>
<evidence type="ECO:0000313" key="2">
    <source>
        <dbReference type="EMBL" id="WZU63472.1"/>
    </source>
</evidence>
<proteinExistence type="predicted"/>
<organism evidence="2 3">
    <name type="scientific">Yoonia algicola</name>
    <dbReference type="NCBI Taxonomy" id="3137368"/>
    <lineage>
        <taxon>Bacteria</taxon>
        <taxon>Pseudomonadati</taxon>
        <taxon>Pseudomonadota</taxon>
        <taxon>Alphaproteobacteria</taxon>
        <taxon>Rhodobacterales</taxon>
        <taxon>Paracoccaceae</taxon>
        <taxon>Yoonia</taxon>
    </lineage>
</organism>
<protein>
    <submittedName>
        <fullName evidence="2">Orotidine 5'-phosphate decarboxylase</fullName>
    </submittedName>
</protein>
<reference evidence="2 3" key="1">
    <citation type="submission" date="2024-04" db="EMBL/GenBank/DDBJ databases">
        <title>Phylogenomic analyses of a clade within the roseobacter group suggest taxonomic reassignments of species of the genera Aestuariivita, Citreicella, Loktanella, Nautella, Pelagibaca, Ruegeria, Thalassobius, Thiobacimonas and Tropicibacter, and the proposal o.</title>
        <authorList>
            <person name="Jeon C.O."/>
        </authorList>
    </citation>
    <scope>NUCLEOTIDE SEQUENCE [LARGE SCALE GENOMIC DNA]</scope>
    <source>
        <strain evidence="2 3">G8-12</strain>
    </source>
</reference>
<gene>
    <name evidence="2" type="ORF">AABB28_16755</name>
</gene>
<feature type="region of interest" description="Disordered" evidence="1">
    <location>
        <begin position="51"/>
        <end position="71"/>
    </location>
</feature>
<dbReference type="EMBL" id="CP151762">
    <property type="protein sequence ID" value="WZU63472.1"/>
    <property type="molecule type" value="Genomic_DNA"/>
</dbReference>
<evidence type="ECO:0000313" key="3">
    <source>
        <dbReference type="Proteomes" id="UP001451782"/>
    </source>
</evidence>
<dbReference type="KEGG" id="yag:AABB28_16755"/>